<name>A0A843TLL8_COLES</name>
<accession>A0A843TLL8</accession>
<sequence>MRNLETGTISSAEVLHPGPSPLAGAIAIAIVSNRCIVVPGIGTLTPSLGATHRRPEHHRPEHADTIPNPPEVVLAVSMGQAFGEQTERPRRLVYRREGAPISILIVLLK</sequence>
<organism evidence="2 3">
    <name type="scientific">Colocasia esculenta</name>
    <name type="common">Wild taro</name>
    <name type="synonym">Arum esculentum</name>
    <dbReference type="NCBI Taxonomy" id="4460"/>
    <lineage>
        <taxon>Eukaryota</taxon>
        <taxon>Viridiplantae</taxon>
        <taxon>Streptophyta</taxon>
        <taxon>Embryophyta</taxon>
        <taxon>Tracheophyta</taxon>
        <taxon>Spermatophyta</taxon>
        <taxon>Magnoliopsida</taxon>
        <taxon>Liliopsida</taxon>
        <taxon>Araceae</taxon>
        <taxon>Aroideae</taxon>
        <taxon>Colocasieae</taxon>
        <taxon>Colocasia</taxon>
    </lineage>
</organism>
<feature type="region of interest" description="Disordered" evidence="1">
    <location>
        <begin position="49"/>
        <end position="68"/>
    </location>
</feature>
<evidence type="ECO:0000313" key="3">
    <source>
        <dbReference type="Proteomes" id="UP000652761"/>
    </source>
</evidence>
<evidence type="ECO:0000313" key="2">
    <source>
        <dbReference type="EMBL" id="MQL70384.1"/>
    </source>
</evidence>
<reference evidence="2" key="1">
    <citation type="submission" date="2017-07" db="EMBL/GenBank/DDBJ databases">
        <title>Taro Niue Genome Assembly and Annotation.</title>
        <authorList>
            <person name="Atibalentja N."/>
            <person name="Keating K."/>
            <person name="Fields C.J."/>
        </authorList>
    </citation>
    <scope>NUCLEOTIDE SEQUENCE</scope>
    <source>
        <strain evidence="2">Niue_2</strain>
        <tissue evidence="2">Leaf</tissue>
    </source>
</reference>
<dbReference type="Proteomes" id="UP000652761">
    <property type="component" value="Unassembled WGS sequence"/>
</dbReference>
<keyword evidence="3" id="KW-1185">Reference proteome</keyword>
<evidence type="ECO:0000256" key="1">
    <source>
        <dbReference type="SAM" id="MobiDB-lite"/>
    </source>
</evidence>
<dbReference type="EMBL" id="NMUH01000066">
    <property type="protein sequence ID" value="MQL70384.1"/>
    <property type="molecule type" value="Genomic_DNA"/>
</dbReference>
<proteinExistence type="predicted"/>
<gene>
    <name evidence="2" type="ORF">Taro_002709</name>
</gene>
<comment type="caution">
    <text evidence="2">The sequence shown here is derived from an EMBL/GenBank/DDBJ whole genome shotgun (WGS) entry which is preliminary data.</text>
</comment>
<protein>
    <submittedName>
        <fullName evidence="2">Uncharacterized protein</fullName>
    </submittedName>
</protein>
<dbReference type="AlphaFoldDB" id="A0A843TLL8"/>